<organism evidence="2 3">
    <name type="scientific">candidate division CPR1 bacterium GW2011_GWA2_42_17</name>
    <dbReference type="NCBI Taxonomy" id="1618341"/>
    <lineage>
        <taxon>Bacteria</taxon>
        <taxon>candidate division CPR1</taxon>
    </lineage>
</organism>
<keyword evidence="1" id="KW-1133">Transmembrane helix</keyword>
<dbReference type="AlphaFoldDB" id="A0A0G0Z3D2"/>
<dbReference type="EMBL" id="LCCZ01000032">
    <property type="protein sequence ID" value="KKS43264.1"/>
    <property type="molecule type" value="Genomic_DNA"/>
</dbReference>
<reference evidence="2 3" key="1">
    <citation type="journal article" date="2015" name="Nature">
        <title>rRNA introns, odd ribosomes, and small enigmatic genomes across a large radiation of phyla.</title>
        <authorList>
            <person name="Brown C.T."/>
            <person name="Hug L.A."/>
            <person name="Thomas B.C."/>
            <person name="Sharon I."/>
            <person name="Castelle C.J."/>
            <person name="Singh A."/>
            <person name="Wilkins M.J."/>
            <person name="Williams K.H."/>
            <person name="Banfield J.F."/>
        </authorList>
    </citation>
    <scope>NUCLEOTIDE SEQUENCE [LARGE SCALE GENOMIC DNA]</scope>
</reference>
<dbReference type="Proteomes" id="UP000034875">
    <property type="component" value="Unassembled WGS sequence"/>
</dbReference>
<keyword evidence="1" id="KW-0812">Transmembrane</keyword>
<protein>
    <submittedName>
        <fullName evidence="2">Uncharacterized protein</fullName>
    </submittedName>
</protein>
<comment type="caution">
    <text evidence="2">The sequence shown here is derived from an EMBL/GenBank/DDBJ whole genome shotgun (WGS) entry which is preliminary data.</text>
</comment>
<accession>A0A0G0Z3D2</accession>
<gene>
    <name evidence="2" type="ORF">UV05_C0032G0003</name>
</gene>
<feature type="transmembrane region" description="Helical" evidence="1">
    <location>
        <begin position="18"/>
        <end position="40"/>
    </location>
</feature>
<evidence type="ECO:0000256" key="1">
    <source>
        <dbReference type="SAM" id="Phobius"/>
    </source>
</evidence>
<sequence length="191" mass="21939">MERDNQQNYPISPESKKLAYKIIAIIVLIIIAIFINFLVLKKPSTVSTNLVDSPSVENKIYSVKMINDLFQISPESLKDKSIQLKAYVVDGARGVGCHDYSILTDYEYVTFFQNRYDSKLSITQQKEAQELAKKAPVIYTGVTLSVPEEIFLVQAEIYKGHFYDLEMKKMCENGEKRFIIETKIQDLSDTY</sequence>
<evidence type="ECO:0000313" key="2">
    <source>
        <dbReference type="EMBL" id="KKS43264.1"/>
    </source>
</evidence>
<evidence type="ECO:0000313" key="3">
    <source>
        <dbReference type="Proteomes" id="UP000034875"/>
    </source>
</evidence>
<keyword evidence="1" id="KW-0472">Membrane</keyword>
<proteinExistence type="predicted"/>
<name>A0A0G0Z3D2_9BACT</name>